<dbReference type="Pfam" id="PF12796">
    <property type="entry name" value="Ank_2"/>
    <property type="match status" value="2"/>
</dbReference>
<dbReference type="Pfam" id="PF00023">
    <property type="entry name" value="Ank"/>
    <property type="match status" value="1"/>
</dbReference>
<reference evidence="3 4" key="1">
    <citation type="journal article" date="2010" name="Cell">
        <title>The genome of Naegleria gruberi illuminates early eukaryotic versatility.</title>
        <authorList>
            <person name="Fritz-Laylin L.K."/>
            <person name="Prochnik S.E."/>
            <person name="Ginger M.L."/>
            <person name="Dacks J.B."/>
            <person name="Carpenter M.L."/>
            <person name="Field M.C."/>
            <person name="Kuo A."/>
            <person name="Paredez A."/>
            <person name="Chapman J."/>
            <person name="Pham J."/>
            <person name="Shu S."/>
            <person name="Neupane R."/>
            <person name="Cipriano M."/>
            <person name="Mancuso J."/>
            <person name="Tu H."/>
            <person name="Salamov A."/>
            <person name="Lindquist E."/>
            <person name="Shapiro H."/>
            <person name="Lucas S."/>
            <person name="Grigoriev I.V."/>
            <person name="Cande W.Z."/>
            <person name="Fulton C."/>
            <person name="Rokhsar D.S."/>
            <person name="Dawson S.C."/>
        </authorList>
    </citation>
    <scope>NUCLEOTIDE SEQUENCE [LARGE SCALE GENOMIC DNA]</scope>
    <source>
        <strain evidence="3 4">NEG-M</strain>
    </source>
</reference>
<feature type="compositionally biased region" description="Basic and acidic residues" evidence="2">
    <location>
        <begin position="1073"/>
        <end position="1082"/>
    </location>
</feature>
<feature type="region of interest" description="Disordered" evidence="2">
    <location>
        <begin position="199"/>
        <end position="276"/>
    </location>
</feature>
<dbReference type="SUPFAM" id="SSF48403">
    <property type="entry name" value="Ankyrin repeat"/>
    <property type="match status" value="1"/>
</dbReference>
<feature type="region of interest" description="Disordered" evidence="2">
    <location>
        <begin position="96"/>
        <end position="115"/>
    </location>
</feature>
<dbReference type="PROSITE" id="PS50088">
    <property type="entry name" value="ANK_REPEAT"/>
    <property type="match status" value="2"/>
</dbReference>
<dbReference type="STRING" id="5762.D2V110"/>
<dbReference type="RefSeq" id="XP_002682568.1">
    <property type="nucleotide sequence ID" value="XM_002682522.1"/>
</dbReference>
<keyword evidence="1" id="KW-0040">ANK repeat</keyword>
<feature type="compositionally biased region" description="Polar residues" evidence="2">
    <location>
        <begin position="328"/>
        <end position="339"/>
    </location>
</feature>
<dbReference type="OMA" id="EPITFAN"/>
<dbReference type="OrthoDB" id="341259at2759"/>
<feature type="repeat" description="ANK" evidence="1">
    <location>
        <begin position="754"/>
        <end position="776"/>
    </location>
</feature>
<dbReference type="PANTHER" id="PTHR24121:SF23">
    <property type="entry name" value="NO MECHANORECEPTOR POTENTIAL C, ISOFORM H"/>
    <property type="match status" value="1"/>
</dbReference>
<evidence type="ECO:0000313" key="3">
    <source>
        <dbReference type="EMBL" id="EFC49824.1"/>
    </source>
</evidence>
<evidence type="ECO:0000256" key="1">
    <source>
        <dbReference type="PROSITE-ProRule" id="PRU00023"/>
    </source>
</evidence>
<feature type="compositionally biased region" description="Polar residues" evidence="2">
    <location>
        <begin position="1"/>
        <end position="18"/>
    </location>
</feature>
<feature type="compositionally biased region" description="Polar residues" evidence="2">
    <location>
        <begin position="199"/>
        <end position="221"/>
    </location>
</feature>
<feature type="region of interest" description="Disordered" evidence="2">
    <location>
        <begin position="430"/>
        <end position="460"/>
    </location>
</feature>
<dbReference type="PROSITE" id="PS50297">
    <property type="entry name" value="ANK_REP_REGION"/>
    <property type="match status" value="2"/>
</dbReference>
<feature type="compositionally biased region" description="Basic and acidic residues" evidence="2">
    <location>
        <begin position="1100"/>
        <end position="1111"/>
    </location>
</feature>
<feature type="compositionally biased region" description="Low complexity" evidence="2">
    <location>
        <begin position="243"/>
        <end position="266"/>
    </location>
</feature>
<feature type="repeat" description="ANK" evidence="1">
    <location>
        <begin position="918"/>
        <end position="940"/>
    </location>
</feature>
<feature type="region of interest" description="Disordered" evidence="2">
    <location>
        <begin position="1"/>
        <end position="59"/>
    </location>
</feature>
<organism evidence="4">
    <name type="scientific">Naegleria gruberi</name>
    <name type="common">Amoeba</name>
    <dbReference type="NCBI Taxonomy" id="5762"/>
    <lineage>
        <taxon>Eukaryota</taxon>
        <taxon>Discoba</taxon>
        <taxon>Heterolobosea</taxon>
        <taxon>Tetramitia</taxon>
        <taxon>Eutetramitia</taxon>
        <taxon>Vahlkampfiidae</taxon>
        <taxon>Naegleria</taxon>
    </lineage>
</organism>
<protein>
    <submittedName>
        <fullName evidence="3">Predicted protein</fullName>
    </submittedName>
</protein>
<evidence type="ECO:0000313" key="4">
    <source>
        <dbReference type="Proteomes" id="UP000006671"/>
    </source>
</evidence>
<gene>
    <name evidence="3" type="ORF">NAEGRDRAFT_45829</name>
</gene>
<proteinExistence type="predicted"/>
<feature type="compositionally biased region" description="Polar residues" evidence="2">
    <location>
        <begin position="1062"/>
        <end position="1072"/>
    </location>
</feature>
<feature type="compositionally biased region" description="Basic residues" evidence="2">
    <location>
        <begin position="436"/>
        <end position="453"/>
    </location>
</feature>
<feature type="region of interest" description="Disordered" evidence="2">
    <location>
        <begin position="328"/>
        <end position="368"/>
    </location>
</feature>
<dbReference type="PANTHER" id="PTHR24121">
    <property type="entry name" value="NO MECHANORECEPTOR POTENTIAL C, ISOFORM D-RELATED"/>
    <property type="match status" value="1"/>
</dbReference>
<dbReference type="InterPro" id="IPR036770">
    <property type="entry name" value="Ankyrin_rpt-contain_sf"/>
</dbReference>
<dbReference type="InterPro" id="IPR002110">
    <property type="entry name" value="Ankyrin_rpt"/>
</dbReference>
<dbReference type="InParanoid" id="D2V110"/>
<feature type="compositionally biased region" description="Low complexity" evidence="2">
    <location>
        <begin position="222"/>
        <end position="234"/>
    </location>
</feature>
<dbReference type="SMART" id="SM00248">
    <property type="entry name" value="ANK"/>
    <property type="match status" value="6"/>
</dbReference>
<dbReference type="Gene3D" id="1.25.40.20">
    <property type="entry name" value="Ankyrin repeat-containing domain"/>
    <property type="match status" value="2"/>
</dbReference>
<dbReference type="eggNOG" id="KOG4177">
    <property type="taxonomic scope" value="Eukaryota"/>
</dbReference>
<dbReference type="GeneID" id="8852335"/>
<evidence type="ECO:0000256" key="2">
    <source>
        <dbReference type="SAM" id="MobiDB-lite"/>
    </source>
</evidence>
<dbReference type="VEuPathDB" id="AmoebaDB:NAEGRDRAFT_45829"/>
<dbReference type="Proteomes" id="UP000006671">
    <property type="component" value="Unassembled WGS sequence"/>
</dbReference>
<sequence>MRNNALSPTSCNSSVGGMSTTPSTPRSSNNITPRSSNDTSSLNTLTSPHEDSNNNGKLLSGKMFKHLANYLNHVQTKKQQIHETMEREAKLHNNRLGYASNYPTPSTPSAERLVSPTSGLHDLQSPLQPQRNNQGWDNDIVCTPKPSNGGAIDYAMKTPSTPSSLSGNNVAIINGRRVPVNFNTSSSQLLNQKSQSFYHVSTPSSSSKTTNVTSPNSSAPLNNDNNYQIGNNIQKATNPPPTNSSNVSSPTQNNSSNLTTSPPSSNIHRVSSPINDHNNSFSHINLTASPTLSPVKISVFNDNIVAPTSTINTTNNSPTPLSAVSVITDNSHSYPTSPAHNKPQHHRVNSNPTTDHPPSHSEKGKYPLNLNFKNSMDESDPFHHDGMISVRSISSVTSYNDHDLLTPRIDIGAVYGAIVGVGTSITNHINEQGNKTARRRNTKQRAAQGKRRSNSMAASSFSHHQDFVVDIKHHISDSVAASATNYSINPISPIPAVDNNGLAFSPQKKPVPTLEASKPATDLLVEHLKSPHTPTKLMFGRGSSTNSPIHIKAASSSNLLSFSNQVAASALKDPSTPTKGAAPISVSTPLKQVGSSLSFYIPKLTPLSEVAKNSNIIIHATKSGCVALLECVLDDTNVNNIRDNHNGNSLLQIAIQYNQVEVVALMLSKFDINLNYTNKIEGTALHVAATKGNCDVLTMLLTALSKTGVKKLDWARKDTYGNAAIHLAADARDYKSIETMILLGVSPTLKKRDSGVTSLHIAASKGYPEIVKLLIDFYTEPITFANMRDDNGLTALMRSVLSVHYNDKMETDEFLERYQPSYYPNSPLGSLEKFIRTNSRNWNKDLTDAERKNYMRVWLYLLNEIDYKACCTVKTIAHGLNLFHLAAMSNNVVFLHLCALSLPEDLYQKLFYEPDKYEGFTPLHLACWFNNSNVVELFLSVATENQDDIQQKRRTLVPFRRHTDCSATDVSDLGLTAVSKQMSSSDSDINTTVFPSNAKLAFQLGGTSTSLQDSGRVNIPQLKVSLIEKKISPQPSPQQSPGTARFKKGFEKLSNLIKTPRRSQSATTPEDQQTPRDSEPRSGRFFRRRRPTINESSEEDQAHHENSSFILKERRLDPRHYRYSIEKTNLYGETALYVAIQRLKDLLIEEQDIRDPLLQKKILEAKKKNQQEITRTSQNLTRIDATANNPLAISTASIYSSPSSTEKSTSKFLSMRRLSSVHYNMEKYWESFAERLSSMDSIVHLLIISKSSLKAKSTRNKDVSIHHLVQKVIDECDKLPDEGTKLSSMHTNISIKYSLFLSK</sequence>
<accession>D2V110</accession>
<dbReference type="EMBL" id="GG738847">
    <property type="protein sequence ID" value="EFC49824.1"/>
    <property type="molecule type" value="Genomic_DNA"/>
</dbReference>
<name>D2V110_NAEGR</name>
<feature type="region of interest" description="Disordered" evidence="2">
    <location>
        <begin position="1055"/>
        <end position="1111"/>
    </location>
</feature>
<feature type="compositionally biased region" description="Polar residues" evidence="2">
    <location>
        <begin position="267"/>
        <end position="276"/>
    </location>
</feature>
<keyword evidence="4" id="KW-1185">Reference proteome</keyword>
<dbReference type="KEGG" id="ngr:NAEGRDRAFT_45829"/>
<feature type="compositionally biased region" description="Low complexity" evidence="2">
    <location>
        <begin position="19"/>
        <end position="47"/>
    </location>
</feature>